<keyword evidence="5" id="KW-1185">Reference proteome</keyword>
<dbReference type="Pfam" id="PF02371">
    <property type="entry name" value="Transposase_20"/>
    <property type="match status" value="1"/>
</dbReference>
<gene>
    <name evidence="4" type="ORF">KQJ23_23430</name>
</gene>
<feature type="domain" description="Transposase IS116/IS110/IS902 C-terminal" evidence="3">
    <location>
        <begin position="226"/>
        <end position="300"/>
    </location>
</feature>
<evidence type="ECO:0000259" key="3">
    <source>
        <dbReference type="Pfam" id="PF02371"/>
    </source>
</evidence>
<dbReference type="PANTHER" id="PTHR33055">
    <property type="entry name" value="TRANSPOSASE FOR INSERTION SEQUENCE ELEMENT IS1111A"/>
    <property type="match status" value="1"/>
</dbReference>
<organism evidence="4 5">
    <name type="scientific">Paenibacillus brevis</name>
    <dbReference type="NCBI Taxonomy" id="2841508"/>
    <lineage>
        <taxon>Bacteria</taxon>
        <taxon>Bacillati</taxon>
        <taxon>Bacillota</taxon>
        <taxon>Bacilli</taxon>
        <taxon>Bacillales</taxon>
        <taxon>Paenibacillaceae</taxon>
        <taxon>Paenibacillus</taxon>
    </lineage>
</organism>
<dbReference type="InterPro" id="IPR003346">
    <property type="entry name" value="Transposase_20"/>
</dbReference>
<protein>
    <submittedName>
        <fullName evidence="4">IS110 family transposase</fullName>
    </submittedName>
</protein>
<dbReference type="EMBL" id="JAHLQJ010000047">
    <property type="protein sequence ID" value="MBU5674790.1"/>
    <property type="molecule type" value="Genomic_DNA"/>
</dbReference>
<dbReference type="InterPro" id="IPR002525">
    <property type="entry name" value="Transp_IS110-like_N"/>
</dbReference>
<evidence type="ECO:0000259" key="2">
    <source>
        <dbReference type="Pfam" id="PF01548"/>
    </source>
</evidence>
<dbReference type="PANTHER" id="PTHR33055:SF15">
    <property type="entry name" value="TRANSPOSASE-RELATED"/>
    <property type="match status" value="1"/>
</dbReference>
<proteinExistence type="predicted"/>
<keyword evidence="1" id="KW-0175">Coiled coil</keyword>
<accession>A0ABS6G071</accession>
<dbReference type="Proteomes" id="UP000743001">
    <property type="component" value="Unassembled WGS sequence"/>
</dbReference>
<dbReference type="InterPro" id="IPR047650">
    <property type="entry name" value="Transpos_IS110"/>
</dbReference>
<feature type="coiled-coil region" evidence="1">
    <location>
        <begin position="190"/>
        <end position="217"/>
    </location>
</feature>
<evidence type="ECO:0000313" key="5">
    <source>
        <dbReference type="Proteomes" id="UP000743001"/>
    </source>
</evidence>
<feature type="domain" description="Transposase IS110-like N-terminal" evidence="2">
    <location>
        <begin position="8"/>
        <end position="157"/>
    </location>
</feature>
<dbReference type="NCBIfam" id="NF033542">
    <property type="entry name" value="transpos_IS110"/>
    <property type="match status" value="1"/>
</dbReference>
<evidence type="ECO:0000313" key="4">
    <source>
        <dbReference type="EMBL" id="MBU5674790.1"/>
    </source>
</evidence>
<dbReference type="RefSeq" id="WP_216481329.1">
    <property type="nucleotide sequence ID" value="NZ_JAHLQJ010000047.1"/>
</dbReference>
<sequence length="375" mass="42908">MKNTTKYVGMDVSKDKIAVAIADEGREAPRFYGTIAHNPDAVAKLIRKLQEKDVVLEVCYEAGPTGYDLYHWITRMGVSCAVIAPSRIPVRAGDSIKTDRRDAERLAQLHRAGELTPIHVPTRETEALRDLVRAREDVKEDLHRARQRIIHFLLRHHIHPPASMKRRWTKMYRQWLATLTYERKVEQTVFDEYLQQLREIEERIKRLEATLREAAEVCIHAPVIRAIQGLRGVALLTAITLVVEIESFERFRSPVQLMSYLGLVPREHSSGPTTRRGGLTKTGNSRVRRALIEAAWSYRHRPAVKGDLEKCLEGQSAHTQEVSWKAQNRLHTKYLRLLRKGKHKNLVVAAIGRELVGFIWSIAVSVERSAQHQAA</sequence>
<name>A0ABS6G071_9BACL</name>
<reference evidence="4 5" key="1">
    <citation type="submission" date="2021-06" db="EMBL/GenBank/DDBJ databases">
        <authorList>
            <person name="Sun Q."/>
            <person name="Li D."/>
        </authorList>
    </citation>
    <scope>NUCLEOTIDE SEQUENCE [LARGE SCALE GENOMIC DNA]</scope>
    <source>
        <strain evidence="4 5">MSJ-6</strain>
    </source>
</reference>
<dbReference type="Pfam" id="PF01548">
    <property type="entry name" value="DEDD_Tnp_IS110"/>
    <property type="match status" value="1"/>
</dbReference>
<comment type="caution">
    <text evidence="4">The sequence shown here is derived from an EMBL/GenBank/DDBJ whole genome shotgun (WGS) entry which is preliminary data.</text>
</comment>
<evidence type="ECO:0000256" key="1">
    <source>
        <dbReference type="SAM" id="Coils"/>
    </source>
</evidence>